<evidence type="ECO:0000256" key="7">
    <source>
        <dbReference type="RuleBase" id="RU361158"/>
    </source>
</evidence>
<dbReference type="HOGENOM" id="CLU_074682_0_0_1"/>
<dbReference type="EMBL" id="KI392616">
    <property type="protein sequence ID" value="ERN12203.1"/>
    <property type="molecule type" value="Genomic_DNA"/>
</dbReference>
<accession>W1PVV8</accession>
<gene>
    <name evidence="9" type="ORF">AMTR_s00034p00169920</name>
</gene>
<dbReference type="Pfam" id="PF02431">
    <property type="entry name" value="Chalcone"/>
    <property type="match status" value="1"/>
</dbReference>
<dbReference type="OMA" id="HEYVVIN"/>
<evidence type="ECO:0000256" key="2">
    <source>
        <dbReference type="ARBA" id="ARBA00007166"/>
    </source>
</evidence>
<dbReference type="GO" id="GO:0009813">
    <property type="term" value="P:flavonoid biosynthetic process"/>
    <property type="evidence" value="ECO:0007669"/>
    <property type="project" value="UniProtKB-UniPathway"/>
</dbReference>
<reference evidence="10" key="1">
    <citation type="journal article" date="2013" name="Science">
        <title>The Amborella genome and the evolution of flowering plants.</title>
        <authorList>
            <consortium name="Amborella Genome Project"/>
        </authorList>
    </citation>
    <scope>NUCLEOTIDE SEQUENCE [LARGE SCALE GENOMIC DNA]</scope>
</reference>
<evidence type="ECO:0000256" key="6">
    <source>
        <dbReference type="ARBA" id="ARBA00034056"/>
    </source>
</evidence>
<dbReference type="InterPro" id="IPR016087">
    <property type="entry name" value="Chalcone_isomerase"/>
</dbReference>
<dbReference type="Gene3D" id="3.50.70.10">
    <property type="match status" value="1"/>
</dbReference>
<keyword evidence="4" id="KW-0284">Flavonoid biosynthesis</keyword>
<evidence type="ECO:0000256" key="5">
    <source>
        <dbReference type="ARBA" id="ARBA00025429"/>
    </source>
</evidence>
<feature type="domain" description="Chalcone isomerase" evidence="8">
    <location>
        <begin position="11"/>
        <end position="216"/>
    </location>
</feature>
<evidence type="ECO:0000256" key="1">
    <source>
        <dbReference type="ARBA" id="ARBA00004966"/>
    </source>
</evidence>
<organism evidence="9 10">
    <name type="scientific">Amborella trichopoda</name>
    <dbReference type="NCBI Taxonomy" id="13333"/>
    <lineage>
        <taxon>Eukaryota</taxon>
        <taxon>Viridiplantae</taxon>
        <taxon>Streptophyta</taxon>
        <taxon>Embryophyta</taxon>
        <taxon>Tracheophyta</taxon>
        <taxon>Spermatophyta</taxon>
        <taxon>Magnoliopsida</taxon>
        <taxon>Amborellales</taxon>
        <taxon>Amborellaceae</taxon>
        <taxon>Amborella</taxon>
    </lineage>
</organism>
<dbReference type="eggNOG" id="ENOG502QR5P">
    <property type="taxonomic scope" value="Eukaryota"/>
</dbReference>
<evidence type="ECO:0000256" key="4">
    <source>
        <dbReference type="ARBA" id="ARBA00023241"/>
    </source>
</evidence>
<dbReference type="InterPro" id="IPR016088">
    <property type="entry name" value="Chalcone_isomerase_3-sand"/>
</dbReference>
<dbReference type="AlphaFoldDB" id="W1PVV8"/>
<comment type="pathway">
    <text evidence="1">Secondary metabolite biosynthesis; flavonoid biosynthesis.</text>
</comment>
<dbReference type="InterPro" id="IPR016089">
    <property type="entry name" value="Chalcone_isomerase_bundle_sf"/>
</dbReference>
<keyword evidence="10" id="KW-1185">Reference proteome</keyword>
<dbReference type="Proteomes" id="UP000017836">
    <property type="component" value="Unassembled WGS sequence"/>
</dbReference>
<evidence type="ECO:0000256" key="3">
    <source>
        <dbReference type="ARBA" id="ARBA00023235"/>
    </source>
</evidence>
<name>W1PVV8_AMBTC</name>
<dbReference type="Gramene" id="ERN12203">
    <property type="protein sequence ID" value="ERN12203"/>
    <property type="gene ID" value="AMTR_s00034p00169920"/>
</dbReference>
<evidence type="ECO:0000313" key="9">
    <source>
        <dbReference type="EMBL" id="ERN12203.1"/>
    </source>
</evidence>
<dbReference type="SUPFAM" id="SSF54626">
    <property type="entry name" value="Chalcone isomerase"/>
    <property type="match status" value="1"/>
</dbReference>
<dbReference type="Gene3D" id="1.10.890.20">
    <property type="match status" value="1"/>
</dbReference>
<comment type="similarity">
    <text evidence="2 7">Belongs to the chalcone isomerase family.</text>
</comment>
<dbReference type="InterPro" id="IPR036298">
    <property type="entry name" value="Chalcone_isomerase_sf"/>
</dbReference>
<evidence type="ECO:0000259" key="8">
    <source>
        <dbReference type="Pfam" id="PF02431"/>
    </source>
</evidence>
<dbReference type="STRING" id="13333.W1PVV8"/>
<dbReference type="GO" id="GO:0045430">
    <property type="term" value="F:chalcone isomerase activity"/>
    <property type="evidence" value="ECO:0007669"/>
    <property type="project" value="UniProtKB-EC"/>
</dbReference>
<dbReference type="PANTHER" id="PTHR28039:SF8">
    <property type="entry name" value="CHALCONE--FLAVANONE ISOMERASE 1-RELATED"/>
    <property type="match status" value="1"/>
</dbReference>
<dbReference type="InterPro" id="IPR044164">
    <property type="entry name" value="CFI"/>
</dbReference>
<proteinExistence type="inferred from homology"/>
<protein>
    <recommendedName>
        <fullName evidence="7">Chalcone-flavonone isomerase family protein</fullName>
    </recommendedName>
</protein>
<comment type="function">
    <text evidence="5">Catalyzes the intramolecular cyclization of bicyclic chalcones into tricyclic (S)-flavanones. Responsible for the isomerization of 4,2',4',6'-tetrahydroxychalcone (also termed chalcone) into naringenin.</text>
</comment>
<sequence>MGIVGLPGMEVEGVVFSTTVRPPLSSSSPKKDLALGGAGVRGVERGGVFVKSTCMALYMEEAAVYDLEPKWKGKSAEELLASPNFFMDIVNCPFQKMSHMAMISTLDGEEFSGKVVDKLKAIMEASGTFSPQQSLLALHKFLEAFKGKMLTYGSAIFFAYSKAGLLIAITEDGSVPEQEDVMIEDKALTQALLDSIIGEHGVSPAAKRSVAKRLSEALSKA</sequence>
<comment type="catalytic activity">
    <reaction evidence="6">
        <text>a chalcone = a flavanone.</text>
        <dbReference type="EC" id="5.5.1.6"/>
    </reaction>
</comment>
<evidence type="ECO:0000313" key="10">
    <source>
        <dbReference type="Proteomes" id="UP000017836"/>
    </source>
</evidence>
<dbReference type="UniPathway" id="UPA00154"/>
<dbReference type="PANTHER" id="PTHR28039">
    <property type="entry name" value="CHALCONE--FLAVONONE ISOMERASE 1-RELATED"/>
    <property type="match status" value="1"/>
</dbReference>
<keyword evidence="3" id="KW-0413">Isomerase</keyword>